<evidence type="ECO:0000256" key="1">
    <source>
        <dbReference type="SAM" id="MobiDB-lite"/>
    </source>
</evidence>
<evidence type="ECO:0000256" key="2">
    <source>
        <dbReference type="SAM" id="SignalP"/>
    </source>
</evidence>
<evidence type="ECO:0008006" key="5">
    <source>
        <dbReference type="Google" id="ProtNLM"/>
    </source>
</evidence>
<keyword evidence="2" id="KW-0732">Signal</keyword>
<accession>A0A6A4YX06</accession>
<feature type="region of interest" description="Disordered" evidence="1">
    <location>
        <begin position="55"/>
        <end position="130"/>
    </location>
</feature>
<dbReference type="AlphaFoldDB" id="A0A6A4YX06"/>
<reference evidence="3 4" key="1">
    <citation type="submission" date="2019-06" db="EMBL/GenBank/DDBJ databases">
        <title>Genomics analysis of Aphanomyces spp. identifies a new class of oomycete effector associated with host adaptation.</title>
        <authorList>
            <person name="Gaulin E."/>
        </authorList>
    </citation>
    <scope>NUCLEOTIDE SEQUENCE [LARGE SCALE GENOMIC DNA]</scope>
    <source>
        <strain evidence="3 4">E</strain>
    </source>
</reference>
<dbReference type="EMBL" id="VJMI01021389">
    <property type="protein sequence ID" value="KAF0701842.1"/>
    <property type="molecule type" value="Genomic_DNA"/>
</dbReference>
<feature type="non-terminal residue" evidence="3">
    <location>
        <position position="130"/>
    </location>
</feature>
<feature type="chain" id="PRO_5025434536" description="RxLR effector protein" evidence="2">
    <location>
        <begin position="17"/>
        <end position="130"/>
    </location>
</feature>
<protein>
    <recommendedName>
        <fullName evidence="5">RxLR effector protein</fullName>
    </recommendedName>
</protein>
<gene>
    <name evidence="3" type="ORF">AaE_016291</name>
</gene>
<evidence type="ECO:0000313" key="4">
    <source>
        <dbReference type="Proteomes" id="UP000469452"/>
    </source>
</evidence>
<name>A0A6A4YX06_APHAT</name>
<feature type="signal peptide" evidence="2">
    <location>
        <begin position="1"/>
        <end position="16"/>
    </location>
</feature>
<sequence>MKVLCSLLGLLSAVAANTASLPDADHSALEQQLTKPNALYGPLAEANGFTPEAINSHTNLELSHETSLQGQTEAAENPVATFSEVNAPTDEDDLDCDDDDDNNNDNGDDDDNNNNDNGDDDDNNNNDNGN</sequence>
<proteinExistence type="predicted"/>
<feature type="compositionally biased region" description="Polar residues" evidence="1">
    <location>
        <begin position="55"/>
        <end position="74"/>
    </location>
</feature>
<evidence type="ECO:0000313" key="3">
    <source>
        <dbReference type="EMBL" id="KAF0701842.1"/>
    </source>
</evidence>
<comment type="caution">
    <text evidence="3">The sequence shown here is derived from an EMBL/GenBank/DDBJ whole genome shotgun (WGS) entry which is preliminary data.</text>
</comment>
<feature type="compositionally biased region" description="Acidic residues" evidence="1">
    <location>
        <begin position="89"/>
        <end position="124"/>
    </location>
</feature>
<dbReference type="Proteomes" id="UP000469452">
    <property type="component" value="Unassembled WGS sequence"/>
</dbReference>
<dbReference type="VEuPathDB" id="FungiDB:H257_04439"/>
<organism evidence="3 4">
    <name type="scientific">Aphanomyces astaci</name>
    <name type="common">Crayfish plague agent</name>
    <dbReference type="NCBI Taxonomy" id="112090"/>
    <lineage>
        <taxon>Eukaryota</taxon>
        <taxon>Sar</taxon>
        <taxon>Stramenopiles</taxon>
        <taxon>Oomycota</taxon>
        <taxon>Saprolegniomycetes</taxon>
        <taxon>Saprolegniales</taxon>
        <taxon>Verrucalvaceae</taxon>
        <taxon>Aphanomyces</taxon>
    </lineage>
</organism>